<dbReference type="Proteomes" id="UP000289220">
    <property type="component" value="Unassembled WGS sequence"/>
</dbReference>
<keyword evidence="2" id="KW-1185">Reference proteome</keyword>
<accession>A0A7Z8Y5N5</accession>
<dbReference type="AlphaFoldDB" id="A0A7Z8Y5N5"/>
<evidence type="ECO:0000313" key="1">
    <source>
        <dbReference type="EMBL" id="VDC51411.1"/>
    </source>
</evidence>
<name>A0A7Z8Y5N5_9CAUL</name>
<dbReference type="RefSeq" id="WP_154725445.1">
    <property type="nucleotide sequence ID" value="NZ_UXHF01000006.1"/>
</dbReference>
<protein>
    <submittedName>
        <fullName evidence="1">Uncharacterized protein</fullName>
    </submittedName>
</protein>
<proteinExistence type="predicted"/>
<organism evidence="1 2">
    <name type="scientific">Brevundimonas mediterranea</name>
    <dbReference type="NCBI Taxonomy" id="74329"/>
    <lineage>
        <taxon>Bacteria</taxon>
        <taxon>Pseudomonadati</taxon>
        <taxon>Pseudomonadota</taxon>
        <taxon>Alphaproteobacteria</taxon>
        <taxon>Caulobacterales</taxon>
        <taxon>Caulobacteraceae</taxon>
        <taxon>Brevundimonas</taxon>
    </lineage>
</organism>
<sequence>MEHRVRAVLRSGPVEQKCPDQAAAADLFDRLRQIAPTVRIERLLGARVVEVAGVS</sequence>
<reference evidence="1 2" key="1">
    <citation type="submission" date="2018-11" db="EMBL/GenBank/DDBJ databases">
        <authorList>
            <person name="Peiro R."/>
            <person name="Begona"/>
            <person name="Cbmso G."/>
            <person name="Lopez M."/>
            <person name="Gonzalez S."/>
            <person name="Sacristan E."/>
            <person name="Castillo E."/>
        </authorList>
    </citation>
    <scope>NUCLEOTIDE SEQUENCE [LARGE SCALE GENOMIC DNA]</scope>
    <source>
        <strain evidence="1">Brev_genome</strain>
    </source>
</reference>
<dbReference type="EMBL" id="UXHF01000006">
    <property type="protein sequence ID" value="VDC51411.1"/>
    <property type="molecule type" value="Genomic_DNA"/>
</dbReference>
<comment type="caution">
    <text evidence="1">The sequence shown here is derived from an EMBL/GenBank/DDBJ whole genome shotgun (WGS) entry which is preliminary data.</text>
</comment>
<evidence type="ECO:0000313" key="2">
    <source>
        <dbReference type="Proteomes" id="UP000289220"/>
    </source>
</evidence>
<gene>
    <name evidence="1" type="ORF">BREV_BREV_00480</name>
</gene>